<dbReference type="Proteomes" id="UP001209666">
    <property type="component" value="Unassembled WGS sequence"/>
</dbReference>
<dbReference type="InterPro" id="IPR010035">
    <property type="entry name" value="Thi_S"/>
</dbReference>
<dbReference type="Proteomes" id="UP001198893">
    <property type="component" value="Unassembled WGS sequence"/>
</dbReference>
<dbReference type="NCBIfam" id="TIGR01683">
    <property type="entry name" value="thiS"/>
    <property type="match status" value="1"/>
</dbReference>
<dbReference type="InterPro" id="IPR003749">
    <property type="entry name" value="ThiS/MoaD-like"/>
</dbReference>
<gene>
    <name evidence="1" type="primary">thiS</name>
    <name evidence="1" type="ORF">LKD47_00655</name>
    <name evidence="2" type="ORF">OCV43_09495</name>
</gene>
<evidence type="ECO:0000313" key="1">
    <source>
        <dbReference type="EMBL" id="MCC2240809.1"/>
    </source>
</evidence>
<dbReference type="PANTHER" id="PTHR34472:SF1">
    <property type="entry name" value="SULFUR CARRIER PROTEIN THIS"/>
    <property type="match status" value="1"/>
</dbReference>
<dbReference type="Gene3D" id="3.10.20.30">
    <property type="match status" value="1"/>
</dbReference>
<dbReference type="EMBL" id="JAOQKI010000013">
    <property type="protein sequence ID" value="MCU6717509.1"/>
    <property type="molecule type" value="Genomic_DNA"/>
</dbReference>
<dbReference type="EMBL" id="JAJEQW010000001">
    <property type="protein sequence ID" value="MCC2240809.1"/>
    <property type="molecule type" value="Genomic_DNA"/>
</dbReference>
<evidence type="ECO:0000313" key="3">
    <source>
        <dbReference type="Proteomes" id="UP001198893"/>
    </source>
</evidence>
<reference evidence="2 4" key="1">
    <citation type="journal article" date="2021" name="ISME Commun">
        <title>Automated analysis of genomic sequences facilitates high-throughput and comprehensive description of bacteria.</title>
        <authorList>
            <person name="Hitch T.C.A."/>
        </authorList>
    </citation>
    <scope>NUCLEOTIDE SEQUENCE [LARGE SCALE GENOMIC DNA]</scope>
    <source>
        <strain evidence="2 4">Sanger_19</strain>
    </source>
</reference>
<dbReference type="PANTHER" id="PTHR34472">
    <property type="entry name" value="SULFUR CARRIER PROTEIN THIS"/>
    <property type="match status" value="1"/>
</dbReference>
<dbReference type="CDD" id="cd00565">
    <property type="entry name" value="Ubl_ThiS"/>
    <property type="match status" value="1"/>
</dbReference>
<comment type="caution">
    <text evidence="1">The sequence shown here is derived from an EMBL/GenBank/DDBJ whole genome shotgun (WGS) entry which is preliminary data.</text>
</comment>
<reference evidence="1" key="2">
    <citation type="submission" date="2021-10" db="EMBL/GenBank/DDBJ databases">
        <title>Anaerobic single-cell dispensing facilitates the cultivation of human gut bacteria.</title>
        <authorList>
            <person name="Afrizal A."/>
        </authorList>
    </citation>
    <scope>NUCLEOTIDE SEQUENCE</scope>
    <source>
        <strain evidence="1">CLA-AA-H204</strain>
    </source>
</reference>
<evidence type="ECO:0000313" key="2">
    <source>
        <dbReference type="EMBL" id="MCU6717509.1"/>
    </source>
</evidence>
<organism evidence="1 3">
    <name type="scientific">Roseburia amylophila</name>
    <dbReference type="NCBI Taxonomy" id="2981794"/>
    <lineage>
        <taxon>Bacteria</taxon>
        <taxon>Bacillati</taxon>
        <taxon>Bacillota</taxon>
        <taxon>Clostridia</taxon>
        <taxon>Lachnospirales</taxon>
        <taxon>Lachnospiraceae</taxon>
        <taxon>Roseburia</taxon>
    </lineage>
</organism>
<dbReference type="SUPFAM" id="SSF54285">
    <property type="entry name" value="MoaD/ThiS"/>
    <property type="match status" value="1"/>
</dbReference>
<dbReference type="InterPro" id="IPR016155">
    <property type="entry name" value="Mopterin_synth/thiamin_S_b"/>
</dbReference>
<evidence type="ECO:0000313" key="4">
    <source>
        <dbReference type="Proteomes" id="UP001209666"/>
    </source>
</evidence>
<proteinExistence type="predicted"/>
<dbReference type="Pfam" id="PF02597">
    <property type="entry name" value="ThiS"/>
    <property type="match status" value="1"/>
</dbReference>
<sequence length="73" mass="8017">MQITVAGEKKEVKDGLTLPELIEQENVETPEYVTVSINDEFIETEAKATTVLKDGDNVEFLYFMGGGSYGING</sequence>
<dbReference type="InterPro" id="IPR012675">
    <property type="entry name" value="Beta-grasp_dom_sf"/>
</dbReference>
<name>A0AAW4W852_9FIRM</name>
<dbReference type="RefSeq" id="WP_022243148.1">
    <property type="nucleotide sequence ID" value="NZ_JAJEQW010000001.1"/>
</dbReference>
<reference evidence="2" key="3">
    <citation type="submission" date="2022-09" db="EMBL/GenBank/DDBJ databases">
        <authorList>
            <person name="Hitch T.C.A."/>
        </authorList>
    </citation>
    <scope>NUCLEOTIDE SEQUENCE</scope>
    <source>
        <strain evidence="2">Sanger_19</strain>
    </source>
</reference>
<accession>A0AAW4W852</accession>
<protein>
    <submittedName>
        <fullName evidence="1">Sulfur carrier protein ThiS</fullName>
    </submittedName>
</protein>
<keyword evidence="4" id="KW-1185">Reference proteome</keyword>
<dbReference type="AlphaFoldDB" id="A0AAW4W852"/>